<organism evidence="5 6">
    <name type="scientific">Paralysiella testudinis</name>
    <dbReference type="NCBI Taxonomy" id="2809020"/>
    <lineage>
        <taxon>Bacteria</taxon>
        <taxon>Pseudomonadati</taxon>
        <taxon>Pseudomonadota</taxon>
        <taxon>Betaproteobacteria</taxon>
        <taxon>Neisseriales</taxon>
        <taxon>Neisseriaceae</taxon>
        <taxon>Paralysiella</taxon>
    </lineage>
</organism>
<dbReference type="PANTHER" id="PTHR44085:SF2">
    <property type="entry name" value="SEPIAPTERIN REDUCTASE"/>
    <property type="match status" value="1"/>
</dbReference>
<dbReference type="Proteomes" id="UP000653156">
    <property type="component" value="Chromosome"/>
</dbReference>
<evidence type="ECO:0000313" key="6">
    <source>
        <dbReference type="Proteomes" id="UP000653156"/>
    </source>
</evidence>
<sequence>MNNFKKLAIITGHRVGLGQALARHYLAAGWQVLGLSRRLWAPTPGLQQVALDLADSGELAAWLQSAVWQQALAGASEVLLLNNAATVEPNALVGKQDADAIVRALALNIAAPLLLSNALLADAPVGCLKTIVHISSGAGRHAYAGWAVYGATKAALDQHAAVLAAENHPNLRVGSIAPGVVDTDMQAAIRSSDVAVFPLRGRFDELHRQDLLQSPVATAAQMAAMIAAADFGQTVCRDVREP</sequence>
<dbReference type="GO" id="GO:0005737">
    <property type="term" value="C:cytoplasm"/>
    <property type="evidence" value="ECO:0007669"/>
    <property type="project" value="UniProtKB-SubCell"/>
</dbReference>
<keyword evidence="3" id="KW-0521">NADP</keyword>
<evidence type="ECO:0000313" key="5">
    <source>
        <dbReference type="EMBL" id="QRQ80701.1"/>
    </source>
</evidence>
<dbReference type="Pfam" id="PF00106">
    <property type="entry name" value="adh_short"/>
    <property type="match status" value="1"/>
</dbReference>
<name>A0A892ZCF8_9NEIS</name>
<dbReference type="InterPro" id="IPR051721">
    <property type="entry name" value="Biopterin_syn/organic_redct"/>
</dbReference>
<evidence type="ECO:0000256" key="2">
    <source>
        <dbReference type="ARBA" id="ARBA00022490"/>
    </source>
</evidence>
<gene>
    <name evidence="5" type="ORF">JQU52_07955</name>
</gene>
<evidence type="ECO:0000256" key="1">
    <source>
        <dbReference type="ARBA" id="ARBA00004496"/>
    </source>
</evidence>
<dbReference type="GO" id="GO:0006729">
    <property type="term" value="P:tetrahydrobiopterin biosynthetic process"/>
    <property type="evidence" value="ECO:0007669"/>
    <property type="project" value="TreeGrafter"/>
</dbReference>
<protein>
    <submittedName>
        <fullName evidence="5">SDR family NAD(P)-dependent oxidoreductase</fullName>
    </submittedName>
</protein>
<reference evidence="5" key="1">
    <citation type="submission" date="2021-02" db="EMBL/GenBank/DDBJ databases">
        <title>Neisseriaceae sp. 26B isolated from the cloaca of a Common Toad-headed Turtle (Mesoclemmys nasuta).</title>
        <authorList>
            <person name="Spergser J."/>
            <person name="Busse H.-J."/>
        </authorList>
    </citation>
    <scope>NUCLEOTIDE SEQUENCE</scope>
    <source>
        <strain evidence="5">26B</strain>
    </source>
</reference>
<keyword evidence="4" id="KW-0560">Oxidoreductase</keyword>
<accession>A0A892ZCF8</accession>
<dbReference type="InterPro" id="IPR036291">
    <property type="entry name" value="NAD(P)-bd_dom_sf"/>
</dbReference>
<dbReference type="Gene3D" id="3.40.50.720">
    <property type="entry name" value="NAD(P)-binding Rossmann-like Domain"/>
    <property type="match status" value="1"/>
</dbReference>
<keyword evidence="2" id="KW-0963">Cytoplasm</keyword>
<evidence type="ECO:0000256" key="3">
    <source>
        <dbReference type="ARBA" id="ARBA00022857"/>
    </source>
</evidence>
<dbReference type="KEGG" id="ptes:JQU52_07955"/>
<proteinExistence type="predicted"/>
<dbReference type="PRINTS" id="PR00081">
    <property type="entry name" value="GDHRDH"/>
</dbReference>
<evidence type="ECO:0000256" key="4">
    <source>
        <dbReference type="ARBA" id="ARBA00023002"/>
    </source>
</evidence>
<dbReference type="EMBL" id="CP069798">
    <property type="protein sequence ID" value="QRQ80701.1"/>
    <property type="molecule type" value="Genomic_DNA"/>
</dbReference>
<dbReference type="InterPro" id="IPR002347">
    <property type="entry name" value="SDR_fam"/>
</dbReference>
<dbReference type="SUPFAM" id="SSF51735">
    <property type="entry name" value="NAD(P)-binding Rossmann-fold domains"/>
    <property type="match status" value="1"/>
</dbReference>
<dbReference type="AlphaFoldDB" id="A0A892ZCF8"/>
<comment type="subcellular location">
    <subcellularLocation>
        <location evidence="1">Cytoplasm</location>
    </subcellularLocation>
</comment>
<dbReference type="GO" id="GO:0004757">
    <property type="term" value="F:sepiapterin reductase (NADP+) activity"/>
    <property type="evidence" value="ECO:0007669"/>
    <property type="project" value="TreeGrafter"/>
</dbReference>
<keyword evidence="6" id="KW-1185">Reference proteome</keyword>
<dbReference type="PANTHER" id="PTHR44085">
    <property type="entry name" value="SEPIAPTERIN REDUCTASE"/>
    <property type="match status" value="1"/>
</dbReference>
<dbReference type="RefSeq" id="WP_230337985.1">
    <property type="nucleotide sequence ID" value="NZ_CP069798.1"/>
</dbReference>